<organism evidence="1 2">
    <name type="scientific">Polyangium jinanense</name>
    <dbReference type="NCBI Taxonomy" id="2829994"/>
    <lineage>
        <taxon>Bacteria</taxon>
        <taxon>Pseudomonadati</taxon>
        <taxon>Myxococcota</taxon>
        <taxon>Polyangia</taxon>
        <taxon>Polyangiales</taxon>
        <taxon>Polyangiaceae</taxon>
        <taxon>Polyangium</taxon>
    </lineage>
</organism>
<dbReference type="EMBL" id="JAGTJJ010000059">
    <property type="protein sequence ID" value="MDC3987818.1"/>
    <property type="molecule type" value="Genomic_DNA"/>
</dbReference>
<evidence type="ECO:0000313" key="1">
    <source>
        <dbReference type="EMBL" id="MDC3987818.1"/>
    </source>
</evidence>
<protein>
    <submittedName>
        <fullName evidence="1">Uncharacterized protein</fullName>
    </submittedName>
</protein>
<comment type="caution">
    <text evidence="1">The sequence shown here is derived from an EMBL/GenBank/DDBJ whole genome shotgun (WGS) entry which is preliminary data.</text>
</comment>
<gene>
    <name evidence="1" type="ORF">KEG57_45560</name>
</gene>
<dbReference type="RefSeq" id="WP_272427888.1">
    <property type="nucleotide sequence ID" value="NZ_JAGTJJ010000059.1"/>
</dbReference>
<accession>A0A9X4AWX0</accession>
<dbReference type="AlphaFoldDB" id="A0A9X4AWX0"/>
<reference evidence="1 2" key="1">
    <citation type="submission" date="2021-04" db="EMBL/GenBank/DDBJ databases">
        <title>Genome analysis of Polyangium sp.</title>
        <authorList>
            <person name="Li Y."/>
            <person name="Wang J."/>
        </authorList>
    </citation>
    <scope>NUCLEOTIDE SEQUENCE [LARGE SCALE GENOMIC DNA]</scope>
    <source>
        <strain evidence="1 2">SDU14</strain>
    </source>
</reference>
<evidence type="ECO:0000313" key="2">
    <source>
        <dbReference type="Proteomes" id="UP001151081"/>
    </source>
</evidence>
<name>A0A9X4AWX0_9BACT</name>
<dbReference type="Proteomes" id="UP001151081">
    <property type="component" value="Unassembled WGS sequence"/>
</dbReference>
<proteinExistence type="predicted"/>
<sequence length="236" mass="25422">MQLPDVNASSEGYEKITDHFQGAVEGWSDAETLTESQRAAIVEAGAIVAQAADVLGSAVVTWRAAQRAATKLRARYGIRDAILDMRIMGVSDAILNGPAMRSHGNPLYKQVFQEGTASEITESKIREEPDLAQRILDRLDGLDDFQGKAAARASLHQAIKKSMAARDALDLAEAAENRAGDAEIQGRLGVRAALEKAYGTLRAAFPGQRRLVESFFLRRERTKKGPKGSGSAGEEG</sequence>
<keyword evidence="2" id="KW-1185">Reference proteome</keyword>